<dbReference type="Pfam" id="PF12698">
    <property type="entry name" value="ABC2_membrane_3"/>
    <property type="match status" value="1"/>
</dbReference>
<evidence type="ECO:0000313" key="8">
    <source>
        <dbReference type="EMBL" id="GAA0490357.1"/>
    </source>
</evidence>
<dbReference type="PANTHER" id="PTHR30294">
    <property type="entry name" value="MEMBRANE COMPONENT OF ABC TRANSPORTER YHHJ-RELATED"/>
    <property type="match status" value="1"/>
</dbReference>
<dbReference type="Proteomes" id="UP001500880">
    <property type="component" value="Unassembled WGS sequence"/>
</dbReference>
<dbReference type="EMBL" id="BAAADO010000003">
    <property type="protein sequence ID" value="GAA0490357.1"/>
    <property type="molecule type" value="Genomic_DNA"/>
</dbReference>
<sequence length="354" mass="41674">MGTYLFLLNKLIHQNKWRFFFIICFPFFLWFIVLPFVTDTLDESDIPIGWVTKEDSETLTTIAERIQEHPRITIIQMTEEEAYRGVKRKDIEAAFILSDNFQEQIKAGKVDELITWIRSEESFFDSFVKEKVASEVMRFALSSKAANDVMMYKGLTDKQHWQTAYQHAEQYWEPEPLFQMKFTPYSSEEAASGNESSVLPKGYAALFGFWMWYAWMIFAVLLLSLYKWKKQGILARLRIHHGSLVPFYTRFYFLTGGFVLFLFLALSYLSSRSLEAYGYSYTDLLFPSVIILALILILTISITYIVRKPSVFLLICMLFSMMSLFFSFLTFVSNEPNTWRIIFPHTWLYQLMSQ</sequence>
<keyword evidence="3 6" id="KW-0812">Transmembrane</keyword>
<dbReference type="InterPro" id="IPR051449">
    <property type="entry name" value="ABC-2_transporter_component"/>
</dbReference>
<comment type="caution">
    <text evidence="8">The sequence shown here is derived from an EMBL/GenBank/DDBJ whole genome shotgun (WGS) entry which is preliminary data.</text>
</comment>
<evidence type="ECO:0000256" key="6">
    <source>
        <dbReference type="SAM" id="Phobius"/>
    </source>
</evidence>
<keyword evidence="5 6" id="KW-0472">Membrane</keyword>
<reference evidence="8 9" key="1">
    <citation type="journal article" date="2019" name="Int. J. Syst. Evol. Microbiol.">
        <title>The Global Catalogue of Microorganisms (GCM) 10K type strain sequencing project: providing services to taxonomists for standard genome sequencing and annotation.</title>
        <authorList>
            <consortium name="The Broad Institute Genomics Platform"/>
            <consortium name="The Broad Institute Genome Sequencing Center for Infectious Disease"/>
            <person name="Wu L."/>
            <person name="Ma J."/>
        </authorList>
    </citation>
    <scope>NUCLEOTIDE SEQUENCE [LARGE SCALE GENOMIC DNA]</scope>
    <source>
        <strain evidence="8 9">JCM 12389</strain>
    </source>
</reference>
<evidence type="ECO:0000256" key="4">
    <source>
        <dbReference type="ARBA" id="ARBA00022989"/>
    </source>
</evidence>
<evidence type="ECO:0000313" key="9">
    <source>
        <dbReference type="Proteomes" id="UP001500880"/>
    </source>
</evidence>
<dbReference type="RefSeq" id="WP_343839478.1">
    <property type="nucleotide sequence ID" value="NZ_BAAADO010000003.1"/>
</dbReference>
<dbReference type="PANTHER" id="PTHR30294:SF29">
    <property type="entry name" value="MULTIDRUG ABC TRANSPORTER PERMEASE YBHS-RELATED"/>
    <property type="match status" value="1"/>
</dbReference>
<keyword evidence="4 6" id="KW-1133">Transmembrane helix</keyword>
<gene>
    <name evidence="8" type="ORF">GCM10008986_15410</name>
</gene>
<evidence type="ECO:0000256" key="3">
    <source>
        <dbReference type="ARBA" id="ARBA00022692"/>
    </source>
</evidence>
<accession>A0ABN1B4Z6</accession>
<evidence type="ECO:0000256" key="5">
    <source>
        <dbReference type="ARBA" id="ARBA00023136"/>
    </source>
</evidence>
<feature type="transmembrane region" description="Helical" evidence="6">
    <location>
        <begin position="203"/>
        <end position="226"/>
    </location>
</feature>
<feature type="transmembrane region" description="Helical" evidence="6">
    <location>
        <begin position="284"/>
        <end position="306"/>
    </location>
</feature>
<feature type="transmembrane region" description="Helical" evidence="6">
    <location>
        <begin position="19"/>
        <end position="37"/>
    </location>
</feature>
<evidence type="ECO:0000256" key="2">
    <source>
        <dbReference type="ARBA" id="ARBA00022475"/>
    </source>
</evidence>
<proteinExistence type="predicted"/>
<keyword evidence="9" id="KW-1185">Reference proteome</keyword>
<evidence type="ECO:0000259" key="7">
    <source>
        <dbReference type="Pfam" id="PF12698"/>
    </source>
</evidence>
<dbReference type="InterPro" id="IPR013525">
    <property type="entry name" value="ABC2_TM"/>
</dbReference>
<feature type="domain" description="ABC-2 type transporter transmembrane" evidence="7">
    <location>
        <begin position="17"/>
        <end position="351"/>
    </location>
</feature>
<name>A0ABN1B4Z6_9BACI</name>
<comment type="subcellular location">
    <subcellularLocation>
        <location evidence="1">Cell membrane</location>
        <topology evidence="1">Multi-pass membrane protein</topology>
    </subcellularLocation>
</comment>
<protein>
    <recommendedName>
        <fullName evidence="7">ABC-2 type transporter transmembrane domain-containing protein</fullName>
    </recommendedName>
</protein>
<feature type="transmembrane region" description="Helical" evidence="6">
    <location>
        <begin position="247"/>
        <end position="269"/>
    </location>
</feature>
<organism evidence="8 9">
    <name type="scientific">Salinibacillus aidingensis</name>
    <dbReference type="NCBI Taxonomy" id="237684"/>
    <lineage>
        <taxon>Bacteria</taxon>
        <taxon>Bacillati</taxon>
        <taxon>Bacillota</taxon>
        <taxon>Bacilli</taxon>
        <taxon>Bacillales</taxon>
        <taxon>Bacillaceae</taxon>
        <taxon>Salinibacillus</taxon>
    </lineage>
</organism>
<feature type="transmembrane region" description="Helical" evidence="6">
    <location>
        <begin position="311"/>
        <end position="332"/>
    </location>
</feature>
<dbReference type="Gene3D" id="3.40.1710.10">
    <property type="entry name" value="abc type-2 transporter like domain"/>
    <property type="match status" value="1"/>
</dbReference>
<keyword evidence="2" id="KW-1003">Cell membrane</keyword>
<evidence type="ECO:0000256" key="1">
    <source>
        <dbReference type="ARBA" id="ARBA00004651"/>
    </source>
</evidence>